<gene>
    <name evidence="1" type="ORF">CI610_03148</name>
</gene>
<evidence type="ECO:0000313" key="1">
    <source>
        <dbReference type="EMBL" id="PJE77923.1"/>
    </source>
</evidence>
<proteinExistence type="predicted"/>
<reference evidence="1" key="1">
    <citation type="journal article" date="2017" name="Appl. Environ. Microbiol.">
        <title>Molecular characterization of an Endozoicomonas-like organism causing infection in king scallop Pecten maximus L.</title>
        <authorList>
            <person name="Cano I."/>
            <person name="van Aerle R."/>
            <person name="Ross S."/>
            <person name="Verner-Jeffreys D.W."/>
            <person name="Paley R.K."/>
            <person name="Rimmer G."/>
            <person name="Ryder D."/>
            <person name="Hooper P."/>
            <person name="Stone D."/>
            <person name="Feist S.W."/>
        </authorList>
    </citation>
    <scope>NUCLEOTIDE SEQUENCE</scope>
</reference>
<dbReference type="EMBL" id="NSIT01000324">
    <property type="protein sequence ID" value="PJE77923.1"/>
    <property type="molecule type" value="Genomic_DNA"/>
</dbReference>
<organism evidence="1">
    <name type="scientific">invertebrate metagenome</name>
    <dbReference type="NCBI Taxonomy" id="1711999"/>
    <lineage>
        <taxon>unclassified sequences</taxon>
        <taxon>metagenomes</taxon>
        <taxon>organismal metagenomes</taxon>
    </lineage>
</organism>
<name>A0A2H9T3W8_9ZZZZ</name>
<accession>A0A2H9T3W8</accession>
<dbReference type="AlphaFoldDB" id="A0A2H9T3W8"/>
<protein>
    <submittedName>
        <fullName evidence="1">Uncharacterized protein</fullName>
    </submittedName>
</protein>
<comment type="caution">
    <text evidence="1">The sequence shown here is derived from an EMBL/GenBank/DDBJ whole genome shotgun (WGS) entry which is preliminary data.</text>
</comment>
<sequence>MTNDIRQCKLKEMSSTHVDKNVTKHNTRVNTVIGVYFTVVGDDNSRQNTRKFKSQ</sequence>